<reference evidence="2" key="1">
    <citation type="submission" date="2021-01" db="EMBL/GenBank/DDBJ databases">
        <title>Genome seq and assembly of Tabrizicola sp. KVB23.</title>
        <authorList>
            <person name="Chhetri G."/>
        </authorList>
    </citation>
    <scope>NUCLEOTIDE SEQUENCE</scope>
    <source>
        <strain evidence="2">KVB23</strain>
    </source>
</reference>
<dbReference type="RefSeq" id="WP_202659908.1">
    <property type="nucleotide sequence ID" value="NZ_JAESVP010000004.1"/>
</dbReference>
<dbReference type="GO" id="GO:0005737">
    <property type="term" value="C:cytoplasm"/>
    <property type="evidence" value="ECO:0007669"/>
    <property type="project" value="TreeGrafter"/>
</dbReference>
<evidence type="ECO:0000313" key="2">
    <source>
        <dbReference type="EMBL" id="MBL4928294.1"/>
    </source>
</evidence>
<organism evidence="2 3">
    <name type="scientific">Fuscibacter oryzae</name>
    <dbReference type="NCBI Taxonomy" id="2803939"/>
    <lineage>
        <taxon>Bacteria</taxon>
        <taxon>Pseudomonadati</taxon>
        <taxon>Pseudomonadota</taxon>
        <taxon>Alphaproteobacteria</taxon>
        <taxon>Rhodobacterales</taxon>
        <taxon>Paracoccaceae</taxon>
        <taxon>Fuscibacter</taxon>
    </lineage>
</organism>
<evidence type="ECO:0000313" key="3">
    <source>
        <dbReference type="Proteomes" id="UP000619033"/>
    </source>
</evidence>
<keyword evidence="3" id="KW-1185">Reference proteome</keyword>
<dbReference type="Proteomes" id="UP000619033">
    <property type="component" value="Unassembled WGS sequence"/>
</dbReference>
<dbReference type="AlphaFoldDB" id="A0A8J7MVH7"/>
<feature type="domain" description="Calcineurin-like phosphoesterase" evidence="1">
    <location>
        <begin position="1"/>
        <end position="196"/>
    </location>
</feature>
<protein>
    <submittedName>
        <fullName evidence="2">Serine/threonine protein phosphatase</fullName>
    </submittedName>
</protein>
<dbReference type="GO" id="GO:0110154">
    <property type="term" value="P:RNA decapping"/>
    <property type="evidence" value="ECO:0007669"/>
    <property type="project" value="TreeGrafter"/>
</dbReference>
<sequence>MHTYAIGDIHGHLDKLKAVHDLIADDMARNGNAPVVHVGDFEDRGPDSRGVIDFLIAGQARGEDWITLRGNHDRMFAGFLQSPDSTDAGLRSDLSYLHYKIGGGETLASYGVKSAADRPLRKVHPEAVAAVPPEHRAFLAGLQNWWQRDQAIFVHAGIRPGIAMEAQTETDLVWIRKDFLEDPRDHGALIVHGHTAIDQPRHYGNRLNIDSSVAYGGPLSAVVVEGRDAYRLIKGGRMPIRPETA</sequence>
<dbReference type="Gene3D" id="3.60.21.10">
    <property type="match status" value="1"/>
</dbReference>
<name>A0A8J7MVH7_9RHOB</name>
<proteinExistence type="predicted"/>
<accession>A0A8J7MVH7</accession>
<dbReference type="EMBL" id="JAESVP010000004">
    <property type="protein sequence ID" value="MBL4928294.1"/>
    <property type="molecule type" value="Genomic_DNA"/>
</dbReference>
<evidence type="ECO:0000259" key="1">
    <source>
        <dbReference type="Pfam" id="PF00149"/>
    </source>
</evidence>
<dbReference type="InterPro" id="IPR050126">
    <property type="entry name" value="Ap4A_hydrolase"/>
</dbReference>
<dbReference type="SUPFAM" id="SSF56300">
    <property type="entry name" value="Metallo-dependent phosphatases"/>
    <property type="match status" value="1"/>
</dbReference>
<dbReference type="InterPro" id="IPR004843">
    <property type="entry name" value="Calcineurin-like_PHP"/>
</dbReference>
<dbReference type="Pfam" id="PF00149">
    <property type="entry name" value="Metallophos"/>
    <property type="match status" value="1"/>
</dbReference>
<dbReference type="PANTHER" id="PTHR42850:SF4">
    <property type="entry name" value="ZINC-DEPENDENT ENDOPOLYPHOSPHATASE"/>
    <property type="match status" value="1"/>
</dbReference>
<gene>
    <name evidence="2" type="ORF">JI744_09275</name>
</gene>
<dbReference type="GO" id="GO:0016791">
    <property type="term" value="F:phosphatase activity"/>
    <property type="evidence" value="ECO:0007669"/>
    <property type="project" value="TreeGrafter"/>
</dbReference>
<dbReference type="PANTHER" id="PTHR42850">
    <property type="entry name" value="METALLOPHOSPHOESTERASE"/>
    <property type="match status" value="1"/>
</dbReference>
<dbReference type="InterPro" id="IPR029052">
    <property type="entry name" value="Metallo-depent_PP-like"/>
</dbReference>
<dbReference type="GO" id="GO:0008803">
    <property type="term" value="F:bis(5'-nucleosyl)-tetraphosphatase (symmetrical) activity"/>
    <property type="evidence" value="ECO:0007669"/>
    <property type="project" value="TreeGrafter"/>
</dbReference>
<comment type="caution">
    <text evidence="2">The sequence shown here is derived from an EMBL/GenBank/DDBJ whole genome shotgun (WGS) entry which is preliminary data.</text>
</comment>